<keyword evidence="2" id="KW-1185">Reference proteome</keyword>
<evidence type="ECO:0000313" key="2">
    <source>
        <dbReference type="Proteomes" id="UP000464318"/>
    </source>
</evidence>
<dbReference type="EMBL" id="CP029149">
    <property type="protein sequence ID" value="QHN65759.1"/>
    <property type="molecule type" value="Genomic_DNA"/>
</dbReference>
<accession>A0A6P1QVC7</accession>
<dbReference type="Proteomes" id="UP000464318">
    <property type="component" value="Chromosome"/>
</dbReference>
<reference evidence="1 2" key="1">
    <citation type="submission" date="2018-04" db="EMBL/GenBank/DDBJ databases">
        <title>Characteristic and Complete Genome Sequencing of A Novel Member of Infective Endocarditis Causative Bacteria: Bergeyella cardium QL-PH.</title>
        <authorList>
            <person name="Pan H."/>
            <person name="Sun E."/>
            <person name="Zhang Y."/>
        </authorList>
    </citation>
    <scope>NUCLEOTIDE SEQUENCE [LARGE SCALE GENOMIC DNA]</scope>
    <source>
        <strain evidence="1 2">HPQL</strain>
    </source>
</reference>
<evidence type="ECO:0000313" key="1">
    <source>
        <dbReference type="EMBL" id="QHN65759.1"/>
    </source>
</evidence>
<dbReference type="KEGG" id="bcad:DBX24_07625"/>
<dbReference type="RefSeq" id="WP_160224479.1">
    <property type="nucleotide sequence ID" value="NZ_CP029149.1"/>
</dbReference>
<sequence>MMESFVLWSCAVCAIARKYFRDAFQFAQDLRKPSDEHFRTAQDLRKRF</sequence>
<organism evidence="1 2">
    <name type="scientific">Bergeyella cardium</name>
    <dbReference type="NCBI Taxonomy" id="1585976"/>
    <lineage>
        <taxon>Bacteria</taxon>
        <taxon>Pseudomonadati</taxon>
        <taxon>Bacteroidota</taxon>
        <taxon>Flavobacteriia</taxon>
        <taxon>Flavobacteriales</taxon>
        <taxon>Weeksellaceae</taxon>
        <taxon>Bergeyella</taxon>
    </lineage>
</organism>
<protein>
    <submittedName>
        <fullName evidence="1">Uncharacterized protein</fullName>
    </submittedName>
</protein>
<gene>
    <name evidence="1" type="ORF">DBX24_07625</name>
</gene>
<proteinExistence type="predicted"/>
<dbReference type="AlphaFoldDB" id="A0A6P1QVC7"/>
<name>A0A6P1QVC7_9FLAO</name>